<dbReference type="PROSITE" id="PS01022">
    <property type="entry name" value="PTR2_1"/>
    <property type="match status" value="1"/>
</dbReference>
<protein>
    <submittedName>
        <fullName evidence="9">POT family proton-dependent oligopeptide transporter</fullName>
    </submittedName>
</protein>
<dbReference type="SUPFAM" id="SSF103473">
    <property type="entry name" value="MFS general substrate transporter"/>
    <property type="match status" value="2"/>
</dbReference>
<evidence type="ECO:0000256" key="6">
    <source>
        <dbReference type="ARBA" id="ARBA00023136"/>
    </source>
</evidence>
<dbReference type="PANTHER" id="PTHR11654">
    <property type="entry name" value="OLIGOPEPTIDE TRANSPORTER-RELATED"/>
    <property type="match status" value="1"/>
</dbReference>
<dbReference type="CDD" id="cd17346">
    <property type="entry name" value="MFS_DtpA_like"/>
    <property type="match status" value="1"/>
</dbReference>
<feature type="transmembrane region" description="Helical" evidence="8">
    <location>
        <begin position="67"/>
        <end position="85"/>
    </location>
</feature>
<feature type="transmembrane region" description="Helical" evidence="8">
    <location>
        <begin position="302"/>
        <end position="322"/>
    </location>
</feature>
<dbReference type="Proteomes" id="UP001267878">
    <property type="component" value="Unassembled WGS sequence"/>
</dbReference>
<sequence>MSALSAPAALPLATDASDDFLGHPKGVYVCFFTEMWERFSFYGMKALLLLYLLQHHKFGDRAGLDVLGAYGGLVYCVPVIGGLLADRFLGMRKAVIFGGLLLVAGHAGMAIEGHAATVVNGVVTRDDAALRMFYLSLSLIIMGVGFLKPNVSTIVGRLYEVNDPRRDSGFSLFVAGINLGALFASIVCGYLGQQYGWRYGFGAAGIGMLLGLGQFLWGRKYLRGVAEPPKPLSRGRELAIYGFALLGLLPVAWLMHAVTAIQLGPSTIRWTYYIVVMALAGIVWTMWHGWRRTDGASVPLKRHAPSLLCFSLLGLAVIWLSQRFGVLDFFIEEATLALVLMSVVFLVVGFWYVGFVTRGCSKVEAQRMGAMMVLIFAALVFYTLYEQTYGSWVTFNDRLMGKDLIPSLVVREGAPWPWSIVALVLAPLSFMVASTISERNPGSATPKVAFLLAVAAMLVTLLHDALVLPQNAGSLTYLGSLFIVLLAPLFAVIWAWLDKRGLDPTKPTKSALGLLFGGLSFLPLVWAAQQAGATGEMASVWWLVLAYLLLELGEMCLYPVGLSAVTQLSVPRVVSLMMGTWFLATAFSETLAALFGKLAAIEVPEGETMNIAQAAAKYADLFTLLMWLGIGCAAVALLASPLLRRMMHGVK</sequence>
<keyword evidence="6 8" id="KW-0472">Membrane</keyword>
<feature type="transmembrane region" description="Helical" evidence="8">
    <location>
        <begin position="94"/>
        <end position="116"/>
    </location>
</feature>
<feature type="transmembrane region" description="Helical" evidence="8">
    <location>
        <begin position="368"/>
        <end position="385"/>
    </location>
</feature>
<feature type="transmembrane region" description="Helical" evidence="8">
    <location>
        <begin position="509"/>
        <end position="528"/>
    </location>
</feature>
<keyword evidence="10" id="KW-1185">Reference proteome</keyword>
<keyword evidence="7" id="KW-0813">Transport</keyword>
<evidence type="ECO:0000256" key="2">
    <source>
        <dbReference type="ARBA" id="ARBA00005982"/>
    </source>
</evidence>
<feature type="transmembrane region" description="Helical" evidence="8">
    <location>
        <begin position="270"/>
        <end position="290"/>
    </location>
</feature>
<feature type="transmembrane region" description="Helical" evidence="8">
    <location>
        <begin position="581"/>
        <end position="601"/>
    </location>
</feature>
<comment type="similarity">
    <text evidence="2 7">Belongs to the major facilitator superfamily. Proton-dependent oligopeptide transporter (POT/PTR) (TC 2.A.17) family.</text>
</comment>
<dbReference type="InterPro" id="IPR036259">
    <property type="entry name" value="MFS_trans_sf"/>
</dbReference>
<accession>A0ABU1VKQ7</accession>
<keyword evidence="4" id="KW-0653">Protein transport</keyword>
<gene>
    <name evidence="9" type="ORF">J2X04_000401</name>
</gene>
<evidence type="ECO:0000256" key="3">
    <source>
        <dbReference type="ARBA" id="ARBA00022692"/>
    </source>
</evidence>
<keyword evidence="5 8" id="KW-1133">Transmembrane helix</keyword>
<evidence type="ECO:0000256" key="7">
    <source>
        <dbReference type="RuleBase" id="RU003755"/>
    </source>
</evidence>
<feature type="transmembrane region" description="Helical" evidence="8">
    <location>
        <begin position="621"/>
        <end position="643"/>
    </location>
</feature>
<feature type="transmembrane region" description="Helical" evidence="8">
    <location>
        <begin position="416"/>
        <end position="436"/>
    </location>
</feature>
<evidence type="ECO:0000256" key="1">
    <source>
        <dbReference type="ARBA" id="ARBA00004141"/>
    </source>
</evidence>
<dbReference type="RefSeq" id="WP_430537913.1">
    <property type="nucleotide sequence ID" value="NZ_JAVDVW010000001.1"/>
</dbReference>
<organism evidence="9 10">
    <name type="scientific">Agrilutibacter niabensis</name>
    <dbReference type="NCBI Taxonomy" id="380628"/>
    <lineage>
        <taxon>Bacteria</taxon>
        <taxon>Pseudomonadati</taxon>
        <taxon>Pseudomonadota</taxon>
        <taxon>Gammaproteobacteria</taxon>
        <taxon>Lysobacterales</taxon>
        <taxon>Lysobacteraceae</taxon>
        <taxon>Agrilutibacter</taxon>
    </lineage>
</organism>
<reference evidence="9 10" key="1">
    <citation type="submission" date="2023-07" db="EMBL/GenBank/DDBJ databases">
        <title>Sorghum-associated microbial communities from plants grown in Nebraska, USA.</title>
        <authorList>
            <person name="Schachtman D."/>
        </authorList>
    </citation>
    <scope>NUCLEOTIDE SEQUENCE [LARGE SCALE GENOMIC DNA]</scope>
    <source>
        <strain evidence="9 10">BE187</strain>
    </source>
</reference>
<dbReference type="Pfam" id="PF00854">
    <property type="entry name" value="PTR2"/>
    <property type="match status" value="2"/>
</dbReference>
<dbReference type="EMBL" id="JAVDVW010000001">
    <property type="protein sequence ID" value="MDR7098054.1"/>
    <property type="molecule type" value="Genomic_DNA"/>
</dbReference>
<feature type="transmembrane region" description="Helical" evidence="8">
    <location>
        <begin position="474"/>
        <end position="497"/>
    </location>
</feature>
<dbReference type="InterPro" id="IPR000109">
    <property type="entry name" value="POT_fam"/>
</dbReference>
<proteinExistence type="inferred from homology"/>
<feature type="transmembrane region" description="Helical" evidence="8">
    <location>
        <begin position="334"/>
        <end position="356"/>
    </location>
</feature>
<comment type="caution">
    <text evidence="9">The sequence shown here is derived from an EMBL/GenBank/DDBJ whole genome shotgun (WGS) entry which is preliminary data.</text>
</comment>
<dbReference type="Gene3D" id="1.20.1250.20">
    <property type="entry name" value="MFS general substrate transporter like domains"/>
    <property type="match status" value="3"/>
</dbReference>
<keyword evidence="3 7" id="KW-0812">Transmembrane</keyword>
<feature type="transmembrane region" description="Helical" evidence="8">
    <location>
        <begin position="168"/>
        <end position="192"/>
    </location>
</feature>
<evidence type="ECO:0000313" key="9">
    <source>
        <dbReference type="EMBL" id="MDR7098054.1"/>
    </source>
</evidence>
<feature type="transmembrane region" description="Helical" evidence="8">
    <location>
        <begin position="128"/>
        <end position="147"/>
    </location>
</feature>
<dbReference type="InterPro" id="IPR005279">
    <property type="entry name" value="Dipep/tripep_permease"/>
</dbReference>
<comment type="subcellular location">
    <subcellularLocation>
        <location evidence="1 7">Membrane</location>
        <topology evidence="1 7">Multi-pass membrane protein</topology>
    </subcellularLocation>
</comment>
<name>A0ABU1VKQ7_9GAMM</name>
<evidence type="ECO:0000313" key="10">
    <source>
        <dbReference type="Proteomes" id="UP001267878"/>
    </source>
</evidence>
<feature type="transmembrane region" description="Helical" evidence="8">
    <location>
        <begin position="448"/>
        <end position="468"/>
    </location>
</feature>
<feature type="transmembrane region" description="Helical" evidence="8">
    <location>
        <begin position="238"/>
        <end position="258"/>
    </location>
</feature>
<feature type="transmembrane region" description="Helical" evidence="8">
    <location>
        <begin position="540"/>
        <end position="560"/>
    </location>
</feature>
<feature type="transmembrane region" description="Helical" evidence="8">
    <location>
        <begin position="198"/>
        <end position="217"/>
    </location>
</feature>
<dbReference type="PROSITE" id="PS01023">
    <property type="entry name" value="PTR2_2"/>
    <property type="match status" value="1"/>
</dbReference>
<evidence type="ECO:0000256" key="4">
    <source>
        <dbReference type="ARBA" id="ARBA00022856"/>
    </source>
</evidence>
<keyword evidence="4" id="KW-0571">Peptide transport</keyword>
<dbReference type="InterPro" id="IPR018456">
    <property type="entry name" value="PTR2_symporter_CS"/>
</dbReference>
<dbReference type="NCBIfam" id="TIGR00924">
    <property type="entry name" value="yjdL_sub1_fam"/>
    <property type="match status" value="1"/>
</dbReference>
<evidence type="ECO:0000256" key="8">
    <source>
        <dbReference type="SAM" id="Phobius"/>
    </source>
</evidence>
<evidence type="ECO:0000256" key="5">
    <source>
        <dbReference type="ARBA" id="ARBA00022989"/>
    </source>
</evidence>